<dbReference type="AlphaFoldDB" id="A0A7S3JYG6"/>
<gene>
    <name evidence="2" type="ORF">ALAG00032_LOCUS9936</name>
</gene>
<dbReference type="Gene3D" id="3.40.50.11350">
    <property type="match status" value="1"/>
</dbReference>
<dbReference type="EMBL" id="HBIJ01014817">
    <property type="protein sequence ID" value="CAE0369173.1"/>
    <property type="molecule type" value="Transcribed_RNA"/>
</dbReference>
<evidence type="ECO:0000256" key="1">
    <source>
        <dbReference type="SAM" id="MobiDB-lite"/>
    </source>
</evidence>
<feature type="region of interest" description="Disordered" evidence="1">
    <location>
        <begin position="313"/>
        <end position="336"/>
    </location>
</feature>
<organism evidence="2">
    <name type="scientific">Aureoumbra lagunensis</name>
    <dbReference type="NCBI Taxonomy" id="44058"/>
    <lineage>
        <taxon>Eukaryota</taxon>
        <taxon>Sar</taxon>
        <taxon>Stramenopiles</taxon>
        <taxon>Ochrophyta</taxon>
        <taxon>Pelagophyceae</taxon>
        <taxon>Pelagomonadales</taxon>
        <taxon>Aureoumbra</taxon>
    </lineage>
</organism>
<proteinExistence type="predicted"/>
<evidence type="ECO:0000313" key="2">
    <source>
        <dbReference type="EMBL" id="CAE0369173.1"/>
    </source>
</evidence>
<accession>A0A7S3JYG6</accession>
<sequence length="336" mass="38435">MRWRDGDKEWEGPWEEPYIVRNGTNGKCGYVWAVPTQEGFALQINALISVLTLGLILNREAIVMPFIANGPHYRKDVALGKIKSWFPMSEIIDIEKTLRRTKGYEHVQFVEFDQAKLPQDAKCISCAGKPPPHIHCPRGWHYNWCQVNRVRKTQKAKCSMQFSERDCSACVFSVGFGAGIQRTEQRWYHLKQNLQFKFQLDYLPSTPYCALQMRRGDKSSYYDKAGLTVDKVLSVASKKCAHLTTKFIATDDRSQATKEKASRAGFQMLDFSNFTTSLQAYLADLLLCVHADIYVGTAAKRMTSKQAALVQALRKGRKRSSPESQRRRRDSFLITE</sequence>
<reference evidence="2" key="1">
    <citation type="submission" date="2021-01" db="EMBL/GenBank/DDBJ databases">
        <authorList>
            <person name="Corre E."/>
            <person name="Pelletier E."/>
            <person name="Niang G."/>
            <person name="Scheremetjew M."/>
            <person name="Finn R."/>
            <person name="Kale V."/>
            <person name="Holt S."/>
            <person name="Cochrane G."/>
            <person name="Meng A."/>
            <person name="Brown T."/>
            <person name="Cohen L."/>
        </authorList>
    </citation>
    <scope>NUCLEOTIDE SEQUENCE</scope>
    <source>
        <strain evidence="2">CCMP1510</strain>
    </source>
</reference>
<name>A0A7S3JYG6_9STRA</name>
<evidence type="ECO:0008006" key="3">
    <source>
        <dbReference type="Google" id="ProtNLM"/>
    </source>
</evidence>
<protein>
    <recommendedName>
        <fullName evidence="3">O-fucosyltransferase family protein</fullName>
    </recommendedName>
</protein>